<dbReference type="AlphaFoldDB" id="A0A1V6PPL7"/>
<evidence type="ECO:0000256" key="1">
    <source>
        <dbReference type="SAM" id="MobiDB-lite"/>
    </source>
</evidence>
<gene>
    <name evidence="2" type="ORF">PENANT_c070G04590</name>
</gene>
<organism evidence="2 3">
    <name type="scientific">Penicillium antarcticum</name>
    <dbReference type="NCBI Taxonomy" id="416450"/>
    <lineage>
        <taxon>Eukaryota</taxon>
        <taxon>Fungi</taxon>
        <taxon>Dikarya</taxon>
        <taxon>Ascomycota</taxon>
        <taxon>Pezizomycotina</taxon>
        <taxon>Eurotiomycetes</taxon>
        <taxon>Eurotiomycetidae</taxon>
        <taxon>Eurotiales</taxon>
        <taxon>Aspergillaceae</taxon>
        <taxon>Penicillium</taxon>
    </lineage>
</organism>
<comment type="caution">
    <text evidence="2">The sequence shown here is derived from an EMBL/GenBank/DDBJ whole genome shotgun (WGS) entry which is preliminary data.</text>
</comment>
<feature type="region of interest" description="Disordered" evidence="1">
    <location>
        <begin position="1"/>
        <end position="39"/>
    </location>
</feature>
<proteinExistence type="predicted"/>
<protein>
    <submittedName>
        <fullName evidence="2">Uncharacterized protein</fullName>
    </submittedName>
</protein>
<evidence type="ECO:0000313" key="2">
    <source>
        <dbReference type="EMBL" id="OQD78948.1"/>
    </source>
</evidence>
<evidence type="ECO:0000313" key="3">
    <source>
        <dbReference type="Proteomes" id="UP000191672"/>
    </source>
</evidence>
<keyword evidence="3" id="KW-1185">Reference proteome</keyword>
<reference evidence="3" key="1">
    <citation type="journal article" date="2017" name="Nat. Microbiol.">
        <title>Global analysis of biosynthetic gene clusters reveals vast potential of secondary metabolite production in Penicillium species.</title>
        <authorList>
            <person name="Nielsen J.C."/>
            <person name="Grijseels S."/>
            <person name="Prigent S."/>
            <person name="Ji B."/>
            <person name="Dainat J."/>
            <person name="Nielsen K.F."/>
            <person name="Frisvad J.C."/>
            <person name="Workman M."/>
            <person name="Nielsen J."/>
        </authorList>
    </citation>
    <scope>NUCLEOTIDE SEQUENCE [LARGE SCALE GENOMIC DNA]</scope>
    <source>
        <strain evidence="3">IBT 31811</strain>
    </source>
</reference>
<dbReference type="Proteomes" id="UP000191672">
    <property type="component" value="Unassembled WGS sequence"/>
</dbReference>
<name>A0A1V6PPL7_9EURO</name>
<accession>A0A1V6PPL7</accession>
<dbReference type="EMBL" id="MDYN01000070">
    <property type="protein sequence ID" value="OQD78948.1"/>
    <property type="molecule type" value="Genomic_DNA"/>
</dbReference>
<sequence>MTGVQPRKTGAEGPTRRHKQTKVANLFGTEELSHRDASY</sequence>